<feature type="binding site" evidence="6">
    <location>
        <position position="116"/>
    </location>
    <ligand>
        <name>Zn(2+)</name>
        <dbReference type="ChEBI" id="CHEBI:29105"/>
    </ligand>
</feature>
<feature type="binding site" evidence="6">
    <location>
        <position position="19"/>
    </location>
    <ligand>
        <name>Zn(2+)</name>
        <dbReference type="ChEBI" id="CHEBI:29105"/>
    </ligand>
</feature>
<dbReference type="Proteomes" id="UP000749559">
    <property type="component" value="Unassembled WGS sequence"/>
</dbReference>
<organism evidence="9 10">
    <name type="scientific">Owenia fusiformis</name>
    <name type="common">Polychaete worm</name>
    <dbReference type="NCBI Taxonomy" id="6347"/>
    <lineage>
        <taxon>Eukaryota</taxon>
        <taxon>Metazoa</taxon>
        <taxon>Spiralia</taxon>
        <taxon>Lophotrochozoa</taxon>
        <taxon>Annelida</taxon>
        <taxon>Polychaeta</taxon>
        <taxon>Sedentaria</taxon>
        <taxon>Canalipalpata</taxon>
        <taxon>Sabellida</taxon>
        <taxon>Oweniida</taxon>
        <taxon>Oweniidae</taxon>
        <taxon>Owenia</taxon>
    </lineage>
</organism>
<evidence type="ECO:0000256" key="2">
    <source>
        <dbReference type="ARBA" id="ARBA00022723"/>
    </source>
</evidence>
<comment type="caution">
    <text evidence="9">The sequence shown here is derived from an EMBL/GenBank/DDBJ whole genome shotgun (WGS) entry which is preliminary data.</text>
</comment>
<dbReference type="PANTHER" id="PTHR15162">
    <property type="entry name" value="ASPARTOACYLASE"/>
    <property type="match status" value="1"/>
</dbReference>
<comment type="cofactor">
    <cofactor evidence="6">
        <name>Zn(2+)</name>
        <dbReference type="ChEBI" id="CHEBI:29105"/>
    </cofactor>
    <text evidence="6">Binds 1 zinc ion per subunit.</text>
</comment>
<dbReference type="Gene3D" id="3.40.630.10">
    <property type="entry name" value="Zn peptidases"/>
    <property type="match status" value="1"/>
</dbReference>
<feature type="binding site" evidence="6">
    <location>
        <position position="22"/>
    </location>
    <ligand>
        <name>Zn(2+)</name>
        <dbReference type="ChEBI" id="CHEBI:29105"/>
    </ligand>
</feature>
<dbReference type="Pfam" id="PF24827">
    <property type="entry name" value="AstE_AspA_cat"/>
    <property type="match status" value="1"/>
</dbReference>
<dbReference type="InterPro" id="IPR016708">
    <property type="entry name" value="Aspartoacylase"/>
</dbReference>
<evidence type="ECO:0000259" key="7">
    <source>
        <dbReference type="Pfam" id="PF04952"/>
    </source>
</evidence>
<gene>
    <name evidence="9" type="ORF">OFUS_LOCUS25294</name>
</gene>
<proteinExistence type="inferred from homology"/>
<dbReference type="InterPro" id="IPR007036">
    <property type="entry name" value="Aste_AspA_hybrid_dom"/>
</dbReference>
<dbReference type="EMBL" id="CAIIXF020000012">
    <property type="protein sequence ID" value="CAH1801507.1"/>
    <property type="molecule type" value="Genomic_DNA"/>
</dbReference>
<dbReference type="Pfam" id="PF04952">
    <property type="entry name" value="AstE_AspA_hybrid"/>
    <property type="match status" value="1"/>
</dbReference>
<dbReference type="GO" id="GO:0016811">
    <property type="term" value="F:hydrolase activity, acting on carbon-nitrogen (but not peptide) bonds, in linear amides"/>
    <property type="evidence" value="ECO:0007669"/>
    <property type="project" value="InterPro"/>
</dbReference>
<accession>A0A8S4Q5K7</accession>
<evidence type="ECO:0000256" key="1">
    <source>
        <dbReference type="ARBA" id="ARBA00006173"/>
    </source>
</evidence>
<dbReference type="HAMAP" id="MF_00704">
    <property type="entry name" value="Aspartoacylase"/>
    <property type="match status" value="1"/>
</dbReference>
<dbReference type="GO" id="GO:0046872">
    <property type="term" value="F:metal ion binding"/>
    <property type="evidence" value="ECO:0007669"/>
    <property type="project" value="UniProtKB-KW"/>
</dbReference>
<evidence type="ECO:0000313" key="10">
    <source>
        <dbReference type="Proteomes" id="UP000749559"/>
    </source>
</evidence>
<evidence type="ECO:0000259" key="8">
    <source>
        <dbReference type="Pfam" id="PF24827"/>
    </source>
</evidence>
<keyword evidence="10" id="KW-1185">Reference proteome</keyword>
<keyword evidence="3" id="KW-0378">Hydrolase</keyword>
<dbReference type="GO" id="GO:0016788">
    <property type="term" value="F:hydrolase activity, acting on ester bonds"/>
    <property type="evidence" value="ECO:0007669"/>
    <property type="project" value="InterPro"/>
</dbReference>
<dbReference type="PANTHER" id="PTHR15162:SF7">
    <property type="entry name" value="SUCCINYLGLUTAMATE DESUCCINYLASE"/>
    <property type="match status" value="1"/>
</dbReference>
<feature type="active site" description="Proton donor/acceptor" evidence="5">
    <location>
        <position position="177"/>
    </location>
</feature>
<protein>
    <recommendedName>
        <fullName evidence="11">Aspartoacylase</fullName>
    </recommendedName>
</protein>
<dbReference type="PIRSF" id="PIRSF018001">
    <property type="entry name" value="Aspartoacylase"/>
    <property type="match status" value="1"/>
</dbReference>
<dbReference type="Gene3D" id="2.20.25.160">
    <property type="match status" value="1"/>
</dbReference>
<name>A0A8S4Q5K7_OWEFU</name>
<dbReference type="InterPro" id="IPR050178">
    <property type="entry name" value="AspA/AstE_fam"/>
</dbReference>
<evidence type="ECO:0000256" key="4">
    <source>
        <dbReference type="ARBA" id="ARBA00022833"/>
    </source>
</evidence>
<dbReference type="NCBIfam" id="NF002601">
    <property type="entry name" value="PRK02259.1"/>
    <property type="match status" value="1"/>
</dbReference>
<keyword evidence="4 6" id="KW-0862">Zinc</keyword>
<dbReference type="GO" id="GO:0005829">
    <property type="term" value="C:cytosol"/>
    <property type="evidence" value="ECO:0007669"/>
    <property type="project" value="TreeGrafter"/>
</dbReference>
<reference evidence="9" key="1">
    <citation type="submission" date="2022-03" db="EMBL/GenBank/DDBJ databases">
        <authorList>
            <person name="Martin C."/>
        </authorList>
    </citation>
    <scope>NUCLEOTIDE SEQUENCE</scope>
</reference>
<feature type="domain" description="Succinylglutamate desuccinylase/Aspartoacylase catalytic" evidence="8">
    <location>
        <begin position="10"/>
        <end position="204"/>
    </location>
</feature>
<dbReference type="SUPFAM" id="SSF53187">
    <property type="entry name" value="Zn-dependent exopeptidases"/>
    <property type="match status" value="1"/>
</dbReference>
<sequence>MEVYKKEKIENVCIFGGTHGNELSGVYLVRNWLKDGALVQRGSFSTHLVIANPRAVDTCRRYIDRDLNRCYGKGTLGESTNAESPYETKRAQELYHRYLSGAPPDGTTADFLIDLHNTSSAAGNCIIIPYNASPVVLQVCVELIQRLESLFVRVLVLTEQGTVESTAGSCKNTIGVEIGPQHHGTLKTKVYDDMSLIVTTTLDILDQINKGELFPERQLEVYSIHRRYDYPRDEDGQLNGTLHPDFEEKDWQPLKNGDNILRTLDGADIRLENETETVYPCFVGEAAYYEKGLAFWTTLKTILKVEKLPLDD</sequence>
<comment type="similarity">
    <text evidence="1">Belongs to the AspA/AstE family. Aspartoacylase subfamily.</text>
</comment>
<dbReference type="AlphaFoldDB" id="A0A8S4Q5K7"/>
<dbReference type="InterPro" id="IPR055438">
    <property type="entry name" value="AstE_AspA_cat"/>
</dbReference>
<keyword evidence="2 6" id="KW-0479">Metal-binding</keyword>
<feature type="domain" description="AstE/AspA barrel-sandwich hybrid" evidence="7">
    <location>
        <begin position="218"/>
        <end position="298"/>
    </location>
</feature>
<evidence type="ECO:0000256" key="3">
    <source>
        <dbReference type="ARBA" id="ARBA00022801"/>
    </source>
</evidence>
<dbReference type="OrthoDB" id="8300214at2759"/>
<evidence type="ECO:0000313" key="9">
    <source>
        <dbReference type="EMBL" id="CAH1801507.1"/>
    </source>
</evidence>
<evidence type="ECO:0008006" key="11">
    <source>
        <dbReference type="Google" id="ProtNLM"/>
    </source>
</evidence>
<evidence type="ECO:0000256" key="5">
    <source>
        <dbReference type="PIRSR" id="PIRSR018001-1"/>
    </source>
</evidence>
<evidence type="ECO:0000256" key="6">
    <source>
        <dbReference type="PIRSR" id="PIRSR018001-3"/>
    </source>
</evidence>